<dbReference type="GO" id="GO:0009543">
    <property type="term" value="C:chloroplast thylakoid lumen"/>
    <property type="evidence" value="ECO:0007669"/>
    <property type="project" value="TreeGrafter"/>
</dbReference>
<evidence type="ECO:0000256" key="2">
    <source>
        <dbReference type="SAM" id="Coils"/>
    </source>
</evidence>
<dbReference type="InterPro" id="IPR001179">
    <property type="entry name" value="PPIase_FKBP_dom"/>
</dbReference>
<dbReference type="STRING" id="4538.I1Q8N6"/>
<dbReference type="InterPro" id="IPR046357">
    <property type="entry name" value="PPIase_dom_sf"/>
</dbReference>
<evidence type="ECO:0000313" key="4">
    <source>
        <dbReference type="EnsemblPlants" id="ORGLA07G0047800.1"/>
    </source>
</evidence>
<proteinExistence type="predicted"/>
<dbReference type="AlphaFoldDB" id="I1Q8N6"/>
<evidence type="ECO:0000256" key="1">
    <source>
        <dbReference type="PROSITE-ProRule" id="PRU00277"/>
    </source>
</evidence>
<dbReference type="eggNOG" id="KOG0552">
    <property type="taxonomic scope" value="Eukaryota"/>
</dbReference>
<dbReference type="PROSITE" id="PS50059">
    <property type="entry name" value="FKBP_PPIASE"/>
    <property type="match status" value="1"/>
</dbReference>
<reference evidence="4 5" key="2">
    <citation type="submission" date="2018-04" db="EMBL/GenBank/DDBJ databases">
        <title>OglaRS2 (Oryza glaberrima Reference Sequence Version 2).</title>
        <authorList>
            <person name="Zhang J."/>
            <person name="Kudrna D."/>
            <person name="Lee S."/>
            <person name="Talag J."/>
            <person name="Rajasekar S."/>
            <person name="Wing R.A."/>
        </authorList>
    </citation>
    <scope>NUCLEOTIDE SEQUENCE [LARGE SCALE GENOMIC DNA]</scope>
    <source>
        <strain evidence="4 5">cv. IRGC 96717</strain>
    </source>
</reference>
<dbReference type="InterPro" id="IPR044180">
    <property type="entry name" value="FKBP18-like"/>
</dbReference>
<dbReference type="PANTHER" id="PTHR47862">
    <property type="entry name" value="PEPTIDYL-PROLYL CIS-TRANS ISOMERASE FKBP18, CHLOROPLASTIC"/>
    <property type="match status" value="1"/>
</dbReference>
<keyword evidence="5" id="KW-1185">Reference proteome</keyword>
<dbReference type="Gramene" id="ORGLA07G0047800.1">
    <property type="protein sequence ID" value="ORGLA07G0047800.1"/>
    <property type="gene ID" value="ORGLA07G0047800"/>
</dbReference>
<feature type="coiled-coil region" evidence="2">
    <location>
        <begin position="246"/>
        <end position="322"/>
    </location>
</feature>
<dbReference type="OMA" id="RWPERIP"/>
<dbReference type="GO" id="GO:0003755">
    <property type="term" value="F:peptidyl-prolyl cis-trans isomerase activity"/>
    <property type="evidence" value="ECO:0007669"/>
    <property type="project" value="UniProtKB-KW"/>
</dbReference>
<dbReference type="HOGENOM" id="CLU_490385_0_0_1"/>
<protein>
    <recommendedName>
        <fullName evidence="1">peptidylprolyl isomerase</fullName>
        <ecNumber evidence="1">5.2.1.8</ecNumber>
    </recommendedName>
</protein>
<evidence type="ECO:0000259" key="3">
    <source>
        <dbReference type="PROSITE" id="PS50059"/>
    </source>
</evidence>
<keyword evidence="1" id="KW-0413">Isomerase</keyword>
<evidence type="ECO:0000313" key="5">
    <source>
        <dbReference type="Proteomes" id="UP000007306"/>
    </source>
</evidence>
<dbReference type="Gene3D" id="3.10.50.40">
    <property type="match status" value="1"/>
</dbReference>
<comment type="catalytic activity">
    <reaction evidence="1">
        <text>[protein]-peptidylproline (omega=180) = [protein]-peptidylproline (omega=0)</text>
        <dbReference type="Rhea" id="RHEA:16237"/>
        <dbReference type="Rhea" id="RHEA-COMP:10747"/>
        <dbReference type="Rhea" id="RHEA-COMP:10748"/>
        <dbReference type="ChEBI" id="CHEBI:83833"/>
        <dbReference type="ChEBI" id="CHEBI:83834"/>
        <dbReference type="EC" id="5.2.1.8"/>
    </reaction>
</comment>
<sequence>MELSLSARLALPLSPAAGTARPRRPAAFACRCCSGGASHDGTTRRRWLASLLAATAVAVGIGVAGGDADAVSTSRRALRSAKIPESEFTTLPNGLKFCYRVTGRQTILCYFPFSECRVTSEALSRYYDITVGSGLKAVKGSRVAVHYVAKWKGITFMTSRQGLGVGGGTPYGFDIGNSERGNVLKGLDLGVEGMKVGGQRLIIVPPELAYGKKGVQEIPPNATIEMVAQASDSSSEVSVNRVQDDQRMMMEDVDSLKRMVSALEEQAASIESQFHDYCDMKEQESTYQKMQIMCLGMKLEQLESQNQRLEAAAAEIRASAEEFATMRARFDAMQSKSKKIWKKNKQDLDAIDERVLALDAREAEMATRCQGFEQFMEEMKQLTLQLQKEKGTNNENVEVIVERSMRKLGSSGRDVLDGLEALRDRWAADMEEMIYLGWITAWLQHDLLVLDGGEVGTPAAIIGDETPAQPRHKGEKVVVAVAPSNEVELCKAASASSSSSSEMRGAAEPSCMMGFVAGGCRSIGRPRLLRRLRGWAGGKGGNSRRQCKIEFPTSPM</sequence>
<dbReference type="PANTHER" id="PTHR47862:SF2">
    <property type="entry name" value="PEPTIDYLPROLYL ISOMERASE"/>
    <property type="match status" value="1"/>
</dbReference>
<keyword evidence="1" id="KW-0697">Rotamase</keyword>
<name>I1Q8N6_ORYGL</name>
<dbReference type="EnsemblPlants" id="ORGLA07G0047800.1">
    <property type="protein sequence ID" value="ORGLA07G0047800.1"/>
    <property type="gene ID" value="ORGLA07G0047800"/>
</dbReference>
<feature type="domain" description="PPIase FKBP-type" evidence="3">
    <location>
        <begin position="140"/>
        <end position="224"/>
    </location>
</feature>
<accession>I1Q8N6</accession>
<organism evidence="4 5">
    <name type="scientific">Oryza glaberrima</name>
    <name type="common">African rice</name>
    <dbReference type="NCBI Taxonomy" id="4538"/>
    <lineage>
        <taxon>Eukaryota</taxon>
        <taxon>Viridiplantae</taxon>
        <taxon>Streptophyta</taxon>
        <taxon>Embryophyta</taxon>
        <taxon>Tracheophyta</taxon>
        <taxon>Spermatophyta</taxon>
        <taxon>Magnoliopsida</taxon>
        <taxon>Liliopsida</taxon>
        <taxon>Poales</taxon>
        <taxon>Poaceae</taxon>
        <taxon>BOP clade</taxon>
        <taxon>Oryzoideae</taxon>
        <taxon>Oryzeae</taxon>
        <taxon>Oryzinae</taxon>
        <taxon>Oryza</taxon>
    </lineage>
</organism>
<dbReference type="Pfam" id="PF00254">
    <property type="entry name" value="FKBP_C"/>
    <property type="match status" value="1"/>
</dbReference>
<keyword evidence="2" id="KW-0175">Coiled coil</keyword>
<dbReference type="SUPFAM" id="SSF54534">
    <property type="entry name" value="FKBP-like"/>
    <property type="match status" value="1"/>
</dbReference>
<dbReference type="Proteomes" id="UP000007306">
    <property type="component" value="Chromosome 7"/>
</dbReference>
<dbReference type="EC" id="5.2.1.8" evidence="1"/>
<reference evidence="4" key="1">
    <citation type="submission" date="2015-06" db="UniProtKB">
        <authorList>
            <consortium name="EnsemblPlants"/>
        </authorList>
    </citation>
    <scope>IDENTIFICATION</scope>
</reference>